<sequence>MDGEEPTQATQNVLDPRRVGKQNSGFTDEDVSDILCVLYPHSDSARAEVERLAREDCPHIIGRHQADGVEPDYQLEDHASRFESHLTAQSDYAIILRLSAQVKNPAAGFAFGRNTSRCDIVFENDPLRRVSNIHFRIYVNEHGNVMIEDQSTNGTFVDKLLLTTHPKDTTRPPVTKWVLESGAVVMIYLHKEIRDLTFRVRIPRRDDQYYRAYIAKVEEHYARYGLANAEAKTIRPGPSGHVDLFGATAPTPKTDVESPVARQSPVKRREPRNGRHSNEWNGSGKYNKTGSIGKGAFAMVYKVTSKYDGLPYAAKELEKRRFIKNGVLDQKVENEMKIMQKVQHPNIVRYIESFDWDDRLLIIIMEYVPGGDLGKLIADDIPLTEAMGQSMSAQLLSALGYLHAKNITHRDVKPDNILINSIEPLEVKLTDFGLSKMIDSEQTFLRTFCGTLLYCAPEVYTEYVEYDDRGMRSRGKKVRRAPGQRYSHAIDIWSLGGVLFYALTGSPPYPVKSGISHSELLHKIMTTNLNVAPLQRYNVSEIGINFIRLMLERRPEHRATVAELTSHPWLCDTEPTVEASQSYDEITDDEDLLPGQPQQQDDDFNERISDSFGEYDDEPENVDAHQMANRPRLFGEVGNSAFGSSGVLPAQYLNLVADDDSIDPSVDVISDSEDSTKPKNDGLSRLRRDSTAIKQSADQLQSLIADVASQSLGNDNPAPAPAPSHVSRQSLDFNSSKRKPVSLDSSDEFDENHPPQKPTMKRFKSEIQIDELSDVALEEYKLLASVPQISRRGMGRTIDCPVSKAVFWEQDLRTWHLNYPEMTQLQLDAFTQAASLRGEEFGPGKSPLWDLAMKYFPPTANRPEQQATRAGLRRDDRQMMEIDEFPSTAAPAEEVPMPDTQPVPGAPIVVPVSANPSERIVGLLDSDSSSCLQGISIPVKDILTSFGRSPENTKIFEPPTEPRVPKNAFKIMLWKNDSDPSRDPVKAPLPWLRGNGEQGDSYSFWISTKATLGIRINGYHLASYDTKNPGAPSRYWARIHHEDNIVIWGSSESGSQTKLIFRCFWGASSKPRGANKAPEIAPGPLAQNLDHACQRAEKRIRDAAERQRREAESRAEDGFRMAHIQLERNKSHEFEERRRNAMEFLISKGALTSRKGSPASALSVPNSNRA</sequence>
<organism evidence="13 14">
    <name type="scientific">Stachybotrys elegans</name>
    <dbReference type="NCBI Taxonomy" id="80388"/>
    <lineage>
        <taxon>Eukaryota</taxon>
        <taxon>Fungi</taxon>
        <taxon>Dikarya</taxon>
        <taxon>Ascomycota</taxon>
        <taxon>Pezizomycotina</taxon>
        <taxon>Sordariomycetes</taxon>
        <taxon>Hypocreomycetidae</taxon>
        <taxon>Hypocreales</taxon>
        <taxon>Stachybotryaceae</taxon>
        <taxon>Stachybotrys</taxon>
    </lineage>
</organism>
<evidence type="ECO:0000256" key="2">
    <source>
        <dbReference type="ARBA" id="ARBA00005575"/>
    </source>
</evidence>
<evidence type="ECO:0000256" key="4">
    <source>
        <dbReference type="ARBA" id="ARBA00022741"/>
    </source>
</evidence>
<gene>
    <name evidence="13" type="ORF">B0I35DRAFT_31093</name>
</gene>
<evidence type="ECO:0000256" key="3">
    <source>
        <dbReference type="ARBA" id="ARBA00022448"/>
    </source>
</evidence>
<dbReference type="Proteomes" id="UP000813444">
    <property type="component" value="Unassembled WGS sequence"/>
</dbReference>
<keyword evidence="9" id="KW-0175">Coiled coil</keyword>
<reference evidence="13" key="1">
    <citation type="journal article" date="2021" name="Nat. Commun.">
        <title>Genetic determinants of endophytism in the Arabidopsis root mycobiome.</title>
        <authorList>
            <person name="Mesny F."/>
            <person name="Miyauchi S."/>
            <person name="Thiergart T."/>
            <person name="Pickel B."/>
            <person name="Atanasova L."/>
            <person name="Karlsson M."/>
            <person name="Huettel B."/>
            <person name="Barry K.W."/>
            <person name="Haridas S."/>
            <person name="Chen C."/>
            <person name="Bauer D."/>
            <person name="Andreopoulos W."/>
            <person name="Pangilinan J."/>
            <person name="LaButti K."/>
            <person name="Riley R."/>
            <person name="Lipzen A."/>
            <person name="Clum A."/>
            <person name="Drula E."/>
            <person name="Henrissat B."/>
            <person name="Kohler A."/>
            <person name="Grigoriev I.V."/>
            <person name="Martin F.M."/>
            <person name="Hacquard S."/>
        </authorList>
    </citation>
    <scope>NUCLEOTIDE SEQUENCE</scope>
    <source>
        <strain evidence="13">MPI-CAGE-CH-0235</strain>
    </source>
</reference>
<dbReference type="Gene3D" id="2.60.200.20">
    <property type="match status" value="1"/>
</dbReference>
<evidence type="ECO:0000256" key="9">
    <source>
        <dbReference type="SAM" id="Coils"/>
    </source>
</evidence>
<dbReference type="SUPFAM" id="SSF56112">
    <property type="entry name" value="Protein kinase-like (PK-like)"/>
    <property type="match status" value="1"/>
</dbReference>
<proteinExistence type="inferred from homology"/>
<dbReference type="PROSITE" id="PS00108">
    <property type="entry name" value="PROTEIN_KINASE_ST"/>
    <property type="match status" value="1"/>
</dbReference>
<dbReference type="GO" id="GO:0010506">
    <property type="term" value="P:regulation of autophagy"/>
    <property type="evidence" value="ECO:0007669"/>
    <property type="project" value="InterPro"/>
</dbReference>
<dbReference type="InterPro" id="IPR017441">
    <property type="entry name" value="Protein_kinase_ATP_BS"/>
</dbReference>
<dbReference type="Gene3D" id="1.10.510.10">
    <property type="entry name" value="Transferase(Phosphotransferase) domain 1"/>
    <property type="match status" value="1"/>
</dbReference>
<dbReference type="InterPro" id="IPR000253">
    <property type="entry name" value="FHA_dom"/>
</dbReference>
<evidence type="ECO:0000256" key="7">
    <source>
        <dbReference type="ARBA" id="ARBA00030237"/>
    </source>
</evidence>
<feature type="binding site" evidence="8">
    <location>
        <position position="315"/>
    </location>
    <ligand>
        <name>ATP</name>
        <dbReference type="ChEBI" id="CHEBI:30616"/>
    </ligand>
</feature>
<feature type="region of interest" description="Disordered" evidence="10">
    <location>
        <begin position="666"/>
        <end position="689"/>
    </location>
</feature>
<comment type="subcellular location">
    <subcellularLocation>
        <location evidence="1">Preautophagosomal structure membrane</location>
        <topology evidence="1">Peripheral membrane protein</topology>
    </subcellularLocation>
</comment>
<dbReference type="SMART" id="SM00220">
    <property type="entry name" value="S_TKc"/>
    <property type="match status" value="1"/>
</dbReference>
<dbReference type="SMART" id="SM00240">
    <property type="entry name" value="FHA"/>
    <property type="match status" value="1"/>
</dbReference>
<feature type="compositionally biased region" description="Basic and acidic residues" evidence="10">
    <location>
        <begin position="674"/>
        <end position="689"/>
    </location>
</feature>
<dbReference type="PROSITE" id="PS50006">
    <property type="entry name" value="FHA_DOMAIN"/>
    <property type="match status" value="1"/>
</dbReference>
<evidence type="ECO:0000313" key="13">
    <source>
        <dbReference type="EMBL" id="KAH7328935.1"/>
    </source>
</evidence>
<dbReference type="Pfam" id="PF00498">
    <property type="entry name" value="FHA"/>
    <property type="match status" value="1"/>
</dbReference>
<keyword evidence="5 8" id="KW-0067">ATP-binding</keyword>
<feature type="region of interest" description="Disordered" evidence="10">
    <location>
        <begin position="577"/>
        <end position="621"/>
    </location>
</feature>
<accession>A0A8K0WX69</accession>
<evidence type="ECO:0000313" key="14">
    <source>
        <dbReference type="Proteomes" id="UP000813444"/>
    </source>
</evidence>
<dbReference type="InterPro" id="IPR008984">
    <property type="entry name" value="SMAD_FHA_dom_sf"/>
</dbReference>
<dbReference type="InterPro" id="IPR045269">
    <property type="entry name" value="Atg1-like"/>
</dbReference>
<name>A0A8K0WX69_9HYPO</name>
<evidence type="ECO:0000256" key="8">
    <source>
        <dbReference type="PROSITE-ProRule" id="PRU10141"/>
    </source>
</evidence>
<dbReference type="Pfam" id="PF00069">
    <property type="entry name" value="Pkinase"/>
    <property type="match status" value="1"/>
</dbReference>
<feature type="region of interest" description="Disordered" evidence="10">
    <location>
        <begin position="1"/>
        <end position="25"/>
    </location>
</feature>
<dbReference type="PROSITE" id="PS00107">
    <property type="entry name" value="PROTEIN_KINASE_ATP"/>
    <property type="match status" value="1"/>
</dbReference>
<dbReference type="GO" id="GO:0004674">
    <property type="term" value="F:protein serine/threonine kinase activity"/>
    <property type="evidence" value="ECO:0007669"/>
    <property type="project" value="InterPro"/>
</dbReference>
<dbReference type="InterPro" id="IPR008271">
    <property type="entry name" value="Ser/Thr_kinase_AS"/>
</dbReference>
<keyword evidence="14" id="KW-1185">Reference proteome</keyword>
<feature type="region of interest" description="Disordered" evidence="10">
    <location>
        <begin position="1148"/>
        <end position="1170"/>
    </location>
</feature>
<keyword evidence="4 8" id="KW-0547">Nucleotide-binding</keyword>
<dbReference type="PROSITE" id="PS50011">
    <property type="entry name" value="PROTEIN_KINASE_DOM"/>
    <property type="match status" value="1"/>
</dbReference>
<feature type="domain" description="Protein kinase" evidence="12">
    <location>
        <begin position="286"/>
        <end position="570"/>
    </location>
</feature>
<dbReference type="InterPro" id="IPR000719">
    <property type="entry name" value="Prot_kinase_dom"/>
</dbReference>
<dbReference type="GO" id="GO:0006914">
    <property type="term" value="P:autophagy"/>
    <property type="evidence" value="ECO:0007669"/>
    <property type="project" value="UniProtKB-KW"/>
</dbReference>
<evidence type="ECO:0000259" key="11">
    <source>
        <dbReference type="PROSITE" id="PS50006"/>
    </source>
</evidence>
<feature type="region of interest" description="Disordered" evidence="10">
    <location>
        <begin position="710"/>
        <end position="759"/>
    </location>
</feature>
<dbReference type="PANTHER" id="PTHR24348">
    <property type="entry name" value="SERINE/THREONINE-PROTEIN KINASE UNC-51-RELATED"/>
    <property type="match status" value="1"/>
</dbReference>
<feature type="compositionally biased region" description="Basic and acidic residues" evidence="10">
    <location>
        <begin position="267"/>
        <end position="278"/>
    </location>
</feature>
<comment type="similarity">
    <text evidence="2">Belongs to the protein kinase superfamily. CAMK Ser/Thr protein kinase family. CHEK2 subfamily.</text>
</comment>
<dbReference type="EMBL" id="JAGPNK010000001">
    <property type="protein sequence ID" value="KAH7328935.1"/>
    <property type="molecule type" value="Genomic_DNA"/>
</dbReference>
<dbReference type="GO" id="GO:0005524">
    <property type="term" value="F:ATP binding"/>
    <property type="evidence" value="ECO:0007669"/>
    <property type="project" value="UniProtKB-UniRule"/>
</dbReference>
<evidence type="ECO:0000256" key="5">
    <source>
        <dbReference type="ARBA" id="ARBA00022840"/>
    </source>
</evidence>
<dbReference type="InterPro" id="IPR011009">
    <property type="entry name" value="Kinase-like_dom_sf"/>
</dbReference>
<dbReference type="SUPFAM" id="SSF49879">
    <property type="entry name" value="SMAD/FHA domain"/>
    <property type="match status" value="1"/>
</dbReference>
<evidence type="ECO:0000256" key="10">
    <source>
        <dbReference type="SAM" id="MobiDB-lite"/>
    </source>
</evidence>
<feature type="region of interest" description="Disordered" evidence="10">
    <location>
        <begin position="248"/>
        <end position="285"/>
    </location>
</feature>
<evidence type="ECO:0000256" key="1">
    <source>
        <dbReference type="ARBA" id="ARBA00004623"/>
    </source>
</evidence>
<protein>
    <recommendedName>
        <fullName evidence="7">Autophagy-related protein 1</fullName>
    </recommendedName>
</protein>
<comment type="caution">
    <text evidence="13">The sequence shown here is derived from an EMBL/GenBank/DDBJ whole genome shotgun (WGS) entry which is preliminary data.</text>
</comment>
<dbReference type="AlphaFoldDB" id="A0A8K0WX69"/>
<keyword evidence="3" id="KW-0813">Transport</keyword>
<feature type="coiled-coil region" evidence="9">
    <location>
        <begin position="1086"/>
        <end position="1114"/>
    </location>
</feature>
<keyword evidence="6" id="KW-0072">Autophagy</keyword>
<dbReference type="FunFam" id="3.30.200.20:FF:000470">
    <property type="entry name" value="Serine/threonine-protein kinase RAD53"/>
    <property type="match status" value="1"/>
</dbReference>
<evidence type="ECO:0000259" key="12">
    <source>
        <dbReference type="PROSITE" id="PS50011"/>
    </source>
</evidence>
<dbReference type="Gene3D" id="3.30.200.20">
    <property type="entry name" value="Phosphorylase Kinase, domain 1"/>
    <property type="match status" value="1"/>
</dbReference>
<evidence type="ECO:0000256" key="6">
    <source>
        <dbReference type="ARBA" id="ARBA00023006"/>
    </source>
</evidence>
<dbReference type="GO" id="GO:0034045">
    <property type="term" value="C:phagophore assembly site membrane"/>
    <property type="evidence" value="ECO:0007669"/>
    <property type="project" value="UniProtKB-SubCell"/>
</dbReference>
<feature type="domain" description="FHA" evidence="11">
    <location>
        <begin position="109"/>
        <end position="162"/>
    </location>
</feature>
<dbReference type="PANTHER" id="PTHR24348:SF64">
    <property type="entry name" value="SERINE_THREONINE-PROTEIN KINASE DDB_G0278901-RELATED"/>
    <property type="match status" value="1"/>
</dbReference>
<dbReference type="OrthoDB" id="504170at2759"/>